<evidence type="ECO:0000313" key="3">
    <source>
        <dbReference type="Proteomes" id="UP000539175"/>
    </source>
</evidence>
<dbReference type="RefSeq" id="WP_184803618.1">
    <property type="nucleotide sequence ID" value="NZ_JACIIZ010000011.1"/>
</dbReference>
<evidence type="ECO:0000313" key="2">
    <source>
        <dbReference type="EMBL" id="MBB6253303.1"/>
    </source>
</evidence>
<keyword evidence="1" id="KW-0732">Signal</keyword>
<feature type="signal peptide" evidence="1">
    <location>
        <begin position="1"/>
        <end position="22"/>
    </location>
</feature>
<sequence>MKTSLFAAMVAAALLMAGAAGAAPATTTTAAAPAYSTSETDIGTLLDNAQTKAVLVKFIPDTVANPQFEQARAMTLKQVQAYAPDKFSDDLLVKIDAELAKVTPKP</sequence>
<dbReference type="Proteomes" id="UP000539175">
    <property type="component" value="Unassembled WGS sequence"/>
</dbReference>
<evidence type="ECO:0000256" key="1">
    <source>
        <dbReference type="SAM" id="SignalP"/>
    </source>
</evidence>
<reference evidence="2 3" key="1">
    <citation type="submission" date="2020-08" db="EMBL/GenBank/DDBJ databases">
        <title>Genomic Encyclopedia of Type Strains, Phase IV (KMG-IV): sequencing the most valuable type-strain genomes for metagenomic binning, comparative biology and taxonomic classification.</title>
        <authorList>
            <person name="Goeker M."/>
        </authorList>
    </citation>
    <scope>NUCLEOTIDE SEQUENCE [LARGE SCALE GENOMIC DNA]</scope>
    <source>
        <strain evidence="2 3">DSM 22198</strain>
    </source>
</reference>
<dbReference type="EMBL" id="JACIIZ010000011">
    <property type="protein sequence ID" value="MBB6253303.1"/>
    <property type="molecule type" value="Genomic_DNA"/>
</dbReference>
<keyword evidence="3" id="KW-1185">Reference proteome</keyword>
<protein>
    <submittedName>
        <fullName evidence="2">Uncharacterized protein</fullName>
    </submittedName>
</protein>
<dbReference type="AlphaFoldDB" id="A0A7X0EDZ2"/>
<organism evidence="2 3">
    <name type="scientific">Nitrospirillum iridis</name>
    <dbReference type="NCBI Taxonomy" id="765888"/>
    <lineage>
        <taxon>Bacteria</taxon>
        <taxon>Pseudomonadati</taxon>
        <taxon>Pseudomonadota</taxon>
        <taxon>Alphaproteobacteria</taxon>
        <taxon>Rhodospirillales</taxon>
        <taxon>Azospirillaceae</taxon>
        <taxon>Nitrospirillum</taxon>
    </lineage>
</organism>
<accession>A0A7X0EDZ2</accession>
<gene>
    <name evidence="2" type="ORF">FHS74_003872</name>
</gene>
<name>A0A7X0EDZ2_9PROT</name>
<feature type="chain" id="PRO_5030737314" evidence="1">
    <location>
        <begin position="23"/>
        <end position="106"/>
    </location>
</feature>
<comment type="caution">
    <text evidence="2">The sequence shown here is derived from an EMBL/GenBank/DDBJ whole genome shotgun (WGS) entry which is preliminary data.</text>
</comment>
<proteinExistence type="predicted"/>